<evidence type="ECO:0000313" key="2">
    <source>
        <dbReference type="Proteomes" id="UP001145742"/>
    </source>
</evidence>
<sequence length="88" mass="9866">MEQFILSGITEHVQEDQGIRPRRHGFTKVRSCIGNLISFYDMVACSLHEGKIVSVVYLEFSKEFDITSPSILLEKLAAQGLDGYTFPG</sequence>
<keyword evidence="2" id="KW-1185">Reference proteome</keyword>
<dbReference type="EMBL" id="WHWB01034584">
    <property type="protein sequence ID" value="KAJ7407694.1"/>
    <property type="molecule type" value="Genomic_DNA"/>
</dbReference>
<proteinExistence type="predicted"/>
<dbReference type="PANTHER" id="PTHR33332">
    <property type="entry name" value="REVERSE TRANSCRIPTASE DOMAIN-CONTAINING PROTEIN"/>
    <property type="match status" value="1"/>
</dbReference>
<name>A0ABQ9CRA6_9PASS</name>
<reference evidence="1" key="1">
    <citation type="submission" date="2019-10" db="EMBL/GenBank/DDBJ databases">
        <authorList>
            <person name="Soares A.E.R."/>
            <person name="Aleixo A."/>
            <person name="Schneider P."/>
            <person name="Miyaki C.Y."/>
            <person name="Schneider M.P."/>
            <person name="Mello C."/>
            <person name="Vasconcelos A.T.R."/>
        </authorList>
    </citation>
    <scope>NUCLEOTIDE SEQUENCE</scope>
    <source>
        <tissue evidence="1">Muscle</tissue>
    </source>
</reference>
<evidence type="ECO:0000313" key="1">
    <source>
        <dbReference type="EMBL" id="KAJ7407694.1"/>
    </source>
</evidence>
<comment type="caution">
    <text evidence="1">The sequence shown here is derived from an EMBL/GenBank/DDBJ whole genome shotgun (WGS) entry which is preliminary data.</text>
</comment>
<organism evidence="1 2">
    <name type="scientific">Willisornis vidua</name>
    <name type="common">Xingu scale-backed antbird</name>
    <dbReference type="NCBI Taxonomy" id="1566151"/>
    <lineage>
        <taxon>Eukaryota</taxon>
        <taxon>Metazoa</taxon>
        <taxon>Chordata</taxon>
        <taxon>Craniata</taxon>
        <taxon>Vertebrata</taxon>
        <taxon>Euteleostomi</taxon>
        <taxon>Archelosauria</taxon>
        <taxon>Archosauria</taxon>
        <taxon>Dinosauria</taxon>
        <taxon>Saurischia</taxon>
        <taxon>Theropoda</taxon>
        <taxon>Coelurosauria</taxon>
        <taxon>Aves</taxon>
        <taxon>Neognathae</taxon>
        <taxon>Neoaves</taxon>
        <taxon>Telluraves</taxon>
        <taxon>Australaves</taxon>
        <taxon>Passeriformes</taxon>
        <taxon>Thamnophilidae</taxon>
        <taxon>Willisornis</taxon>
    </lineage>
</organism>
<gene>
    <name evidence="1" type="ORF">WISP_125171</name>
</gene>
<dbReference type="Proteomes" id="UP001145742">
    <property type="component" value="Unassembled WGS sequence"/>
</dbReference>
<accession>A0ABQ9CRA6</accession>
<protein>
    <submittedName>
        <fullName evidence="1">Rna-directed dna polymerase from mobile element jockey-like</fullName>
    </submittedName>
</protein>